<keyword evidence="3 6" id="KW-0812">Transmembrane</keyword>
<sequence length="178" mass="20281">MAGFVSNLDSLIEGNEKPLAVAFGFLEAKSGIRRKYILYACIGLLILYLIFGYAAQLLCNLIGFGYPAYASIKAIESPQKGDDTKWLTYWTVFAFLTVVEFPTNVLLSWVPFYWLVKSVFMMWMYLPTANGSIFLYERVIKKLYLNYSENVDNVFSKISEAATKKLLDAATKKRLETE</sequence>
<comment type="subcellular location">
    <subcellularLocation>
        <location evidence="1 6">Membrane</location>
        <topology evidence="1 6">Multi-pass membrane protein</topology>
    </subcellularLocation>
</comment>
<name>R4WDZ1_RIPPE</name>
<evidence type="ECO:0000313" key="7">
    <source>
        <dbReference type="EMBL" id="BAN21199.1"/>
    </source>
</evidence>
<reference evidence="7" key="1">
    <citation type="journal article" date="2013" name="PLoS ONE">
        <title>Gene expression in gut symbiotic organ of stinkbug affected by extracellular bacterial symbiont.</title>
        <authorList>
            <person name="Futahashi R."/>
            <person name="Tanaka K."/>
            <person name="Tanahashi M."/>
            <person name="Nikoh N."/>
            <person name="Kikuchi Y."/>
            <person name="Lee B.L."/>
            <person name="Fukatsu T."/>
        </authorList>
    </citation>
    <scope>NUCLEOTIDE SEQUENCE</scope>
    <source>
        <tissue evidence="7">Midgut</tissue>
    </source>
</reference>
<dbReference type="Pfam" id="PF03134">
    <property type="entry name" value="TB2_DP1_HVA22"/>
    <property type="match status" value="1"/>
</dbReference>
<proteinExistence type="evidence at transcript level"/>
<comment type="similarity">
    <text evidence="2 6">Belongs to the DP1 family.</text>
</comment>
<evidence type="ECO:0000256" key="1">
    <source>
        <dbReference type="ARBA" id="ARBA00004141"/>
    </source>
</evidence>
<feature type="transmembrane region" description="Helical" evidence="6">
    <location>
        <begin position="89"/>
        <end position="116"/>
    </location>
</feature>
<dbReference type="PANTHER" id="PTHR12300:SF161">
    <property type="entry name" value="RECEPTOR EXPRESSION-ENHANCING PROTEIN"/>
    <property type="match status" value="1"/>
</dbReference>
<dbReference type="AlphaFoldDB" id="R4WDZ1"/>
<protein>
    <recommendedName>
        <fullName evidence="6">Receptor expression-enhancing protein</fullName>
    </recommendedName>
</protein>
<dbReference type="InterPro" id="IPR004345">
    <property type="entry name" value="TB2_DP1_HVA22"/>
</dbReference>
<keyword evidence="5 6" id="KW-0472">Membrane</keyword>
<evidence type="ECO:0000256" key="5">
    <source>
        <dbReference type="ARBA" id="ARBA00023136"/>
    </source>
</evidence>
<evidence type="ECO:0000256" key="4">
    <source>
        <dbReference type="ARBA" id="ARBA00022989"/>
    </source>
</evidence>
<feature type="transmembrane region" description="Helical" evidence="6">
    <location>
        <begin position="36"/>
        <end position="69"/>
    </location>
</feature>
<dbReference type="GO" id="GO:0016020">
    <property type="term" value="C:membrane"/>
    <property type="evidence" value="ECO:0007669"/>
    <property type="project" value="UniProtKB-SubCell"/>
</dbReference>
<organism evidence="7">
    <name type="scientific">Riptortus pedestris</name>
    <name type="common">Bean bug</name>
    <dbReference type="NCBI Taxonomy" id="329032"/>
    <lineage>
        <taxon>Eukaryota</taxon>
        <taxon>Metazoa</taxon>
        <taxon>Ecdysozoa</taxon>
        <taxon>Arthropoda</taxon>
        <taxon>Hexapoda</taxon>
        <taxon>Insecta</taxon>
        <taxon>Pterygota</taxon>
        <taxon>Neoptera</taxon>
        <taxon>Paraneoptera</taxon>
        <taxon>Hemiptera</taxon>
        <taxon>Heteroptera</taxon>
        <taxon>Panheteroptera</taxon>
        <taxon>Pentatomomorpha</taxon>
        <taxon>Coreoidea</taxon>
        <taxon>Alydidae</taxon>
        <taxon>Riptortus</taxon>
    </lineage>
</organism>
<evidence type="ECO:0000256" key="3">
    <source>
        <dbReference type="ARBA" id="ARBA00022692"/>
    </source>
</evidence>
<accession>R4WDZ1</accession>
<evidence type="ECO:0000256" key="6">
    <source>
        <dbReference type="RuleBase" id="RU362006"/>
    </source>
</evidence>
<dbReference type="PANTHER" id="PTHR12300">
    <property type="entry name" value="HVA22-LIKE PROTEINS"/>
    <property type="match status" value="1"/>
</dbReference>
<keyword evidence="4 6" id="KW-1133">Transmembrane helix</keyword>
<dbReference type="EMBL" id="AK417984">
    <property type="protein sequence ID" value="BAN21199.1"/>
    <property type="molecule type" value="mRNA"/>
</dbReference>
<evidence type="ECO:0000256" key="2">
    <source>
        <dbReference type="ARBA" id="ARBA00008573"/>
    </source>
</evidence>